<keyword evidence="3" id="KW-0687">Ribonucleoprotein</keyword>
<dbReference type="InterPro" id="IPR041988">
    <property type="entry name" value="Ribosomal_uL24_KOW"/>
</dbReference>
<dbReference type="Pfam" id="PF16906">
    <property type="entry name" value="Ribosomal_L26"/>
    <property type="match status" value="2"/>
</dbReference>
<accession>A0A1D2JD54</accession>
<dbReference type="PROSITE" id="PS01108">
    <property type="entry name" value="RIBOSOMAL_L24"/>
    <property type="match status" value="1"/>
</dbReference>
<dbReference type="GO" id="GO:0015934">
    <property type="term" value="C:large ribosomal subunit"/>
    <property type="evidence" value="ECO:0007669"/>
    <property type="project" value="InterPro"/>
</dbReference>
<dbReference type="VEuPathDB" id="FungiDB:PADG_05025"/>
<dbReference type="InterPro" id="IPR005756">
    <property type="entry name" value="Ribosomal_uL24_euk/arc"/>
</dbReference>
<dbReference type="CDD" id="cd06089">
    <property type="entry name" value="KOW_RPL26"/>
    <property type="match status" value="1"/>
</dbReference>
<feature type="domain" description="KOW" evidence="5">
    <location>
        <begin position="83"/>
        <end position="110"/>
    </location>
</feature>
<evidence type="ECO:0000313" key="6">
    <source>
        <dbReference type="EMBL" id="ODH26778.1"/>
    </source>
</evidence>
<evidence type="ECO:0000313" key="7">
    <source>
        <dbReference type="Proteomes" id="UP000242814"/>
    </source>
</evidence>
<dbReference type="GO" id="GO:0003735">
    <property type="term" value="F:structural constituent of ribosome"/>
    <property type="evidence" value="ECO:0007669"/>
    <property type="project" value="InterPro"/>
</dbReference>
<sequence length="168" mass="19434">MAKINSDLASSRRKSRKAHFSAPSSERRVIMSAPLSKELREKHNENQEEKFVKLELRAIAKRYIFLEHLYLIWFGNNQVRSIPIRKDDEVTIIRGSNKGREGKITSVYRLKYVVHVERVTRDKSNGQSVPIGIHPSKVVITKLKIDKDRESILERMGKGREAKAAKRN</sequence>
<dbReference type="SMART" id="SM00739">
    <property type="entry name" value="KOW"/>
    <property type="match status" value="1"/>
</dbReference>
<evidence type="ECO:0000256" key="1">
    <source>
        <dbReference type="ARBA" id="ARBA00010618"/>
    </source>
</evidence>
<dbReference type="GO" id="GO:0006412">
    <property type="term" value="P:translation"/>
    <property type="evidence" value="ECO:0007669"/>
    <property type="project" value="InterPro"/>
</dbReference>
<dbReference type="InterPro" id="IPR005824">
    <property type="entry name" value="KOW"/>
</dbReference>
<name>A0A1D2JD54_PARBR</name>
<dbReference type="SUPFAM" id="SSF50104">
    <property type="entry name" value="Translation proteins SH3-like domain"/>
    <property type="match status" value="1"/>
</dbReference>
<protein>
    <submittedName>
        <fullName evidence="6">Ribosomal protein L24</fullName>
    </submittedName>
</protein>
<proteinExistence type="inferred from homology"/>
<dbReference type="InterPro" id="IPR014722">
    <property type="entry name" value="Rib_uL2_dom2"/>
</dbReference>
<evidence type="ECO:0000256" key="2">
    <source>
        <dbReference type="ARBA" id="ARBA00022980"/>
    </source>
</evidence>
<dbReference type="Gene3D" id="2.30.30.30">
    <property type="match status" value="2"/>
</dbReference>
<organism evidence="6 7">
    <name type="scientific">Paracoccidioides brasiliensis</name>
    <dbReference type="NCBI Taxonomy" id="121759"/>
    <lineage>
        <taxon>Eukaryota</taxon>
        <taxon>Fungi</taxon>
        <taxon>Dikarya</taxon>
        <taxon>Ascomycota</taxon>
        <taxon>Pezizomycotina</taxon>
        <taxon>Eurotiomycetes</taxon>
        <taxon>Eurotiomycetidae</taxon>
        <taxon>Onygenales</taxon>
        <taxon>Ajellomycetaceae</taxon>
        <taxon>Paracoccidioides</taxon>
    </lineage>
</organism>
<evidence type="ECO:0000256" key="4">
    <source>
        <dbReference type="SAM" id="MobiDB-lite"/>
    </source>
</evidence>
<dbReference type="InterPro" id="IPR005825">
    <property type="entry name" value="Ribosomal_uL24_CS"/>
</dbReference>
<dbReference type="GO" id="GO:0003723">
    <property type="term" value="F:RNA binding"/>
    <property type="evidence" value="ECO:0007669"/>
    <property type="project" value="InterPro"/>
</dbReference>
<dbReference type="Proteomes" id="UP000242814">
    <property type="component" value="Unassembled WGS sequence"/>
</dbReference>
<dbReference type="EMBL" id="LZYO01000175">
    <property type="protein sequence ID" value="ODH26778.1"/>
    <property type="molecule type" value="Genomic_DNA"/>
</dbReference>
<gene>
    <name evidence="6" type="ORF">ACO22_04422</name>
</gene>
<dbReference type="Pfam" id="PF00467">
    <property type="entry name" value="KOW"/>
    <property type="match status" value="1"/>
</dbReference>
<dbReference type="NCBIfam" id="TIGR01080">
    <property type="entry name" value="rplX_A_E"/>
    <property type="match status" value="1"/>
</dbReference>
<evidence type="ECO:0000256" key="3">
    <source>
        <dbReference type="ARBA" id="ARBA00023274"/>
    </source>
</evidence>
<keyword evidence="2 6" id="KW-0689">Ribosomal protein</keyword>
<dbReference type="PANTHER" id="PTHR11143">
    <property type="entry name" value="60S RIBOSOMAL PROTEIN L26 FAMILY MEMBER"/>
    <property type="match status" value="1"/>
</dbReference>
<feature type="region of interest" description="Disordered" evidence="4">
    <location>
        <begin position="1"/>
        <end position="27"/>
    </location>
</feature>
<dbReference type="AlphaFoldDB" id="A0A1D2JD54"/>
<dbReference type="VEuPathDB" id="FungiDB:PABG_12629"/>
<reference evidence="6 7" key="1">
    <citation type="submission" date="2016-06" db="EMBL/GenBank/DDBJ databases">
        <authorList>
            <person name="Kjaerup R.B."/>
            <person name="Dalgaard T.S."/>
            <person name="Juul-Madsen H.R."/>
        </authorList>
    </citation>
    <scope>NUCLEOTIDE SEQUENCE [LARGE SCALE GENOMIC DNA]</scope>
    <source>
        <strain evidence="6 7">Pb300</strain>
    </source>
</reference>
<dbReference type="InterPro" id="IPR008991">
    <property type="entry name" value="Translation_prot_SH3-like_sf"/>
</dbReference>
<evidence type="ECO:0000259" key="5">
    <source>
        <dbReference type="SMART" id="SM00739"/>
    </source>
</evidence>
<comment type="caution">
    <text evidence="6">The sequence shown here is derived from an EMBL/GenBank/DDBJ whole genome shotgun (WGS) entry which is preliminary data.</text>
</comment>
<comment type="similarity">
    <text evidence="1">Belongs to the universal ribosomal protein uL24 family.</text>
</comment>
<dbReference type="FunFam" id="2.30.30.30:FF:000009">
    <property type="entry name" value="60S ribosomal protein L26"/>
    <property type="match status" value="1"/>
</dbReference>